<gene>
    <name evidence="11" type="ORF">NTJ_06884</name>
</gene>
<proteinExistence type="predicted"/>
<comment type="subcellular location">
    <subcellularLocation>
        <location evidence="1">Nucleus</location>
    </subcellularLocation>
</comment>
<dbReference type="Pfam" id="PF00651">
    <property type="entry name" value="BTB"/>
    <property type="match status" value="1"/>
</dbReference>
<keyword evidence="7" id="KW-0539">Nucleus</keyword>
<dbReference type="Gene3D" id="3.30.710.10">
    <property type="entry name" value="Potassium Channel Kv1.1, Chain A"/>
    <property type="match status" value="1"/>
</dbReference>
<dbReference type="PANTHER" id="PTHR23110">
    <property type="entry name" value="BTB DOMAIN TRANSCRIPTION FACTOR"/>
    <property type="match status" value="1"/>
</dbReference>
<feature type="region of interest" description="Disordered" evidence="9">
    <location>
        <begin position="162"/>
        <end position="214"/>
    </location>
</feature>
<accession>A0ABN7APC9</accession>
<dbReference type="PROSITE" id="PS50097">
    <property type="entry name" value="BTB"/>
    <property type="match status" value="1"/>
</dbReference>
<evidence type="ECO:0000256" key="4">
    <source>
        <dbReference type="ARBA" id="ARBA00022902"/>
    </source>
</evidence>
<dbReference type="SUPFAM" id="SSF54695">
    <property type="entry name" value="POZ domain"/>
    <property type="match status" value="1"/>
</dbReference>
<evidence type="ECO:0000256" key="6">
    <source>
        <dbReference type="ARBA" id="ARBA00023163"/>
    </source>
</evidence>
<protein>
    <submittedName>
        <fullName evidence="11">BTB/POZ domain</fullName>
    </submittedName>
</protein>
<evidence type="ECO:0000256" key="3">
    <source>
        <dbReference type="ARBA" id="ARBA00022782"/>
    </source>
</evidence>
<keyword evidence="5" id="KW-0805">Transcription regulation</keyword>
<dbReference type="InterPro" id="IPR000210">
    <property type="entry name" value="BTB/POZ_dom"/>
</dbReference>
<evidence type="ECO:0000256" key="9">
    <source>
        <dbReference type="SAM" id="MobiDB-lite"/>
    </source>
</evidence>
<evidence type="ECO:0000313" key="11">
    <source>
        <dbReference type="EMBL" id="BES94075.1"/>
    </source>
</evidence>
<evidence type="ECO:0000256" key="1">
    <source>
        <dbReference type="ARBA" id="ARBA00004123"/>
    </source>
</evidence>
<feature type="compositionally biased region" description="Low complexity" evidence="9">
    <location>
        <begin position="195"/>
        <end position="208"/>
    </location>
</feature>
<dbReference type="Proteomes" id="UP001307889">
    <property type="component" value="Chromosome 5"/>
</dbReference>
<feature type="domain" description="BTB" evidence="10">
    <location>
        <begin position="69"/>
        <end position="130"/>
    </location>
</feature>
<dbReference type="InterPro" id="IPR011333">
    <property type="entry name" value="SKP1/BTB/POZ_sf"/>
</dbReference>
<dbReference type="SMART" id="SM00225">
    <property type="entry name" value="BTB"/>
    <property type="match status" value="1"/>
</dbReference>
<feature type="region of interest" description="Disordered" evidence="9">
    <location>
        <begin position="266"/>
        <end position="295"/>
    </location>
</feature>
<evidence type="ECO:0000256" key="2">
    <source>
        <dbReference type="ARBA" id="ARBA00022473"/>
    </source>
</evidence>
<feature type="region of interest" description="Disordered" evidence="9">
    <location>
        <begin position="776"/>
        <end position="840"/>
    </location>
</feature>
<sequence length="840" mass="91146">MAAPPSLFKPPWNDIYFSTHLVCRARNRPSTSVNQLGVMDGTQFLVQWEEHPSHLSSRLGYLLERQSLVDVTLMCNTHTLKVHRAVLAACSPYFERQLGNHPLIVLKDMKFSVLKSLVEFMYCGETSVSEENLSSLLEAAKFFEVRGLSSMTKESLCAPSAPLNSKALNGTTTPTTSGCGRVGLQSRGRGRGRGRPPTNAAPSSTSTTKMGSPTEPAQILLSLSGGAMPVAAPSATVNQLSHDISTLVPDISPDLRSTTAVGVIPHEPKVSPKSAGFDPVRRNRKRGGGLSNSTFRDRLIRGQDPLVNENFRRDLNDEGDVSSPLLSSLLTKPPISGATKNSCSPNSTANKYLREMNEQGHVPILVDNGEGKLITLSNDLLNSSFINDPPPTLPSPVSLNGSTSSYIVEELQVNRPGMAEPTATLSLAEVTGPKASSDEVLDEEMIQSLRNGAASEAENEPEAVVLFEVTENKKVEKYVVSAKEVSLLKSLNETLTQQKKELADITKNNNINTIDVAGSNAKVAELILKINKTKSILSQVVGYAQTVKDKLKGALKAEAGKDEKSANKSQTVQLEFIDGNGEKIEGYQVTGTLVDKKESRDELMGLFDLVNEPTNQNPLLGEGQPAIDKDKLEVESSYRLEDNTENMSFHIDDMMNDASSNIVIEDKSQDFKYIMDNDGNIQDEHYVVYESENVIYDGALGGDDSSQAIHDDEAEYVVYSDDPISKAAAPTDGHDYLCYNNSKVDDESDFAVYPPEGVLSSSDKLDLQANIVDDPVYHHDNPTVDGYSDDLDPISTPQVLSCPSSPSASAKMESPPTKRLVADLDTTPSPGKKSRLSHDL</sequence>
<comment type="function">
    <text evidence="8">Putative transcription factor required for axon growth and guidance in the central and peripheral nervous systems. Repels CNS axons away from the midline by promoting the expression of the midline repellent sli and its receptor robo.</text>
</comment>
<reference evidence="11 12" key="1">
    <citation type="submission" date="2023-09" db="EMBL/GenBank/DDBJ databases">
        <title>Nesidiocoris tenuis whole genome shotgun sequence.</title>
        <authorList>
            <person name="Shibata T."/>
            <person name="Shimoda M."/>
            <person name="Kobayashi T."/>
            <person name="Uehara T."/>
        </authorList>
    </citation>
    <scope>NUCLEOTIDE SEQUENCE [LARGE SCALE GENOMIC DNA]</scope>
    <source>
        <strain evidence="11 12">Japan</strain>
    </source>
</reference>
<name>A0ABN7APC9_9HEMI</name>
<organism evidence="11 12">
    <name type="scientific">Nesidiocoris tenuis</name>
    <dbReference type="NCBI Taxonomy" id="355587"/>
    <lineage>
        <taxon>Eukaryota</taxon>
        <taxon>Metazoa</taxon>
        <taxon>Ecdysozoa</taxon>
        <taxon>Arthropoda</taxon>
        <taxon>Hexapoda</taxon>
        <taxon>Insecta</taxon>
        <taxon>Pterygota</taxon>
        <taxon>Neoptera</taxon>
        <taxon>Paraneoptera</taxon>
        <taxon>Hemiptera</taxon>
        <taxon>Heteroptera</taxon>
        <taxon>Panheteroptera</taxon>
        <taxon>Cimicomorpha</taxon>
        <taxon>Miridae</taxon>
        <taxon>Dicyphina</taxon>
        <taxon>Nesidiocoris</taxon>
    </lineage>
</organism>
<keyword evidence="4" id="KW-0524">Neurogenesis</keyword>
<evidence type="ECO:0000256" key="7">
    <source>
        <dbReference type="ARBA" id="ARBA00023242"/>
    </source>
</evidence>
<evidence type="ECO:0000259" key="10">
    <source>
        <dbReference type="PROSITE" id="PS50097"/>
    </source>
</evidence>
<dbReference type="CDD" id="cd18315">
    <property type="entry name" value="BTB_POZ_BAB-like"/>
    <property type="match status" value="1"/>
</dbReference>
<dbReference type="PANTHER" id="PTHR23110:SF111">
    <property type="entry name" value="LONGITUDINALS LACKING PROTEIN, ISOFORMS F_I_K_T"/>
    <property type="match status" value="1"/>
</dbReference>
<keyword evidence="2" id="KW-0217">Developmental protein</keyword>
<feature type="compositionally biased region" description="Polar residues" evidence="9">
    <location>
        <begin position="162"/>
        <end position="178"/>
    </location>
</feature>
<evidence type="ECO:0000256" key="8">
    <source>
        <dbReference type="ARBA" id="ARBA00037382"/>
    </source>
</evidence>
<keyword evidence="3" id="KW-0221">Differentiation</keyword>
<dbReference type="EMBL" id="AP028913">
    <property type="protein sequence ID" value="BES94075.1"/>
    <property type="molecule type" value="Genomic_DNA"/>
</dbReference>
<evidence type="ECO:0000313" key="12">
    <source>
        <dbReference type="Proteomes" id="UP001307889"/>
    </source>
</evidence>
<dbReference type="InterPro" id="IPR051095">
    <property type="entry name" value="Dros_DevTransReg"/>
</dbReference>
<keyword evidence="12" id="KW-1185">Reference proteome</keyword>
<feature type="compositionally biased region" description="Polar residues" evidence="9">
    <location>
        <begin position="795"/>
        <end position="808"/>
    </location>
</feature>
<keyword evidence="6" id="KW-0804">Transcription</keyword>
<evidence type="ECO:0000256" key="5">
    <source>
        <dbReference type="ARBA" id="ARBA00023015"/>
    </source>
</evidence>